<protein>
    <recommendedName>
        <fullName evidence="3">Type II toxin-antitoxin system Phd/YefM family antitoxin</fullName>
    </recommendedName>
</protein>
<keyword evidence="2" id="KW-1185">Reference proteome</keyword>
<reference evidence="1 2" key="1">
    <citation type="submission" date="2021-03" db="EMBL/GenBank/DDBJ databases">
        <title>Sequencing the genomes of 1000 actinobacteria strains.</title>
        <authorList>
            <person name="Klenk H.-P."/>
        </authorList>
    </citation>
    <scope>NUCLEOTIDE SEQUENCE [LARGE SCALE GENOMIC DNA]</scope>
    <source>
        <strain evidence="1 2">DSM 18824</strain>
    </source>
</reference>
<accession>A0ABS4UEN2</accession>
<evidence type="ECO:0000313" key="1">
    <source>
        <dbReference type="EMBL" id="MBP2350073.1"/>
    </source>
</evidence>
<organism evidence="1 2">
    <name type="scientific">Kribbella aluminosa</name>
    <dbReference type="NCBI Taxonomy" id="416017"/>
    <lineage>
        <taxon>Bacteria</taxon>
        <taxon>Bacillati</taxon>
        <taxon>Actinomycetota</taxon>
        <taxon>Actinomycetes</taxon>
        <taxon>Propionibacteriales</taxon>
        <taxon>Kribbellaceae</taxon>
        <taxon>Kribbella</taxon>
    </lineage>
</organism>
<dbReference type="Proteomes" id="UP000755585">
    <property type="component" value="Unassembled WGS sequence"/>
</dbReference>
<proteinExistence type="predicted"/>
<name>A0ABS4UEN2_9ACTN</name>
<comment type="caution">
    <text evidence="1">The sequence shown here is derived from an EMBL/GenBank/DDBJ whole genome shotgun (WGS) entry which is preliminary data.</text>
</comment>
<dbReference type="RefSeq" id="WP_209693171.1">
    <property type="nucleotide sequence ID" value="NZ_BAAAVU010000036.1"/>
</dbReference>
<evidence type="ECO:0008006" key="3">
    <source>
        <dbReference type="Google" id="ProtNLM"/>
    </source>
</evidence>
<gene>
    <name evidence="1" type="ORF">JOF29_001156</name>
</gene>
<dbReference type="EMBL" id="JAGINT010000001">
    <property type="protein sequence ID" value="MBP2350073.1"/>
    <property type="molecule type" value="Genomic_DNA"/>
</dbReference>
<evidence type="ECO:0000313" key="2">
    <source>
        <dbReference type="Proteomes" id="UP000755585"/>
    </source>
</evidence>
<sequence>MSSWQSVAGLRSDLATVLAHFRNGKTQAIGFGDGVLQAVVVTYDEFAALDGPQKFSGGDVLTPKALAAQFDAVLAERTQPLVWGARGEPEAVVMSAAQYRGLRPDPTSLLPPTGPLDLADWAARMGPELQEVLEDLRCDREDV</sequence>